<reference evidence="2 3" key="1">
    <citation type="submission" date="2016-10" db="EMBL/GenBank/DDBJ databases">
        <title>Genome sequence of Planktotalea frisia SH6-1.</title>
        <authorList>
            <person name="Poehlein A."/>
            <person name="Bakenhus I."/>
            <person name="Voget S."/>
            <person name="Brinkhoff T."/>
            <person name="Simon M."/>
        </authorList>
    </citation>
    <scope>NUCLEOTIDE SEQUENCE [LARGE SCALE GENOMIC DNA]</scope>
    <source>
        <strain evidence="2 3">SH6-1</strain>
    </source>
</reference>
<dbReference type="InterPro" id="IPR002586">
    <property type="entry name" value="CobQ/CobB/MinD/ParA_Nub-bd_dom"/>
</dbReference>
<gene>
    <name evidence="2" type="ORF">PFRI_29530</name>
</gene>
<dbReference type="CDD" id="cd02042">
    <property type="entry name" value="ParAB_family"/>
    <property type="match status" value="1"/>
</dbReference>
<evidence type="ECO:0000313" key="2">
    <source>
        <dbReference type="EMBL" id="OJI92838.1"/>
    </source>
</evidence>
<evidence type="ECO:0000313" key="3">
    <source>
        <dbReference type="Proteomes" id="UP000184514"/>
    </source>
</evidence>
<comment type="caution">
    <text evidence="2">The sequence shown here is derived from an EMBL/GenBank/DDBJ whole genome shotgun (WGS) entry which is preliminary data.</text>
</comment>
<accession>A0A1L9NU58</accession>
<dbReference type="STRING" id="696762.PFRI_29530"/>
<dbReference type="Pfam" id="PF01656">
    <property type="entry name" value="CbiA"/>
    <property type="match status" value="1"/>
</dbReference>
<organism evidence="2 3">
    <name type="scientific">Planktotalea frisia</name>
    <dbReference type="NCBI Taxonomy" id="696762"/>
    <lineage>
        <taxon>Bacteria</taxon>
        <taxon>Pseudomonadati</taxon>
        <taxon>Pseudomonadota</taxon>
        <taxon>Alphaproteobacteria</taxon>
        <taxon>Rhodobacterales</taxon>
        <taxon>Paracoccaceae</taxon>
        <taxon>Planktotalea</taxon>
    </lineage>
</organism>
<proteinExistence type="predicted"/>
<protein>
    <submittedName>
        <fullName evidence="2">CobQ/CobB/MinD/ParA nucleotide binding domain protein</fullName>
    </submittedName>
</protein>
<evidence type="ECO:0000259" key="1">
    <source>
        <dbReference type="Pfam" id="PF01656"/>
    </source>
</evidence>
<dbReference type="Proteomes" id="UP000184514">
    <property type="component" value="Unassembled WGS sequence"/>
</dbReference>
<feature type="domain" description="CobQ/CobB/MinD/ParA nucleotide binding" evidence="1">
    <location>
        <begin position="113"/>
        <end position="311"/>
    </location>
</feature>
<dbReference type="PANTHER" id="PTHR13696">
    <property type="entry name" value="P-LOOP CONTAINING NUCLEOSIDE TRIPHOSPHATE HYDROLASE"/>
    <property type="match status" value="1"/>
</dbReference>
<dbReference type="Gene3D" id="3.40.50.300">
    <property type="entry name" value="P-loop containing nucleotide triphosphate hydrolases"/>
    <property type="match status" value="1"/>
</dbReference>
<dbReference type="OrthoDB" id="9777757at2"/>
<keyword evidence="3" id="KW-1185">Reference proteome</keyword>
<dbReference type="SUPFAM" id="SSF52540">
    <property type="entry name" value="P-loop containing nucleoside triphosphate hydrolases"/>
    <property type="match status" value="1"/>
</dbReference>
<dbReference type="AlphaFoldDB" id="A0A1L9NU58"/>
<sequence length="443" mass="49591">MAYGNFEQFIRNMTRVMGSVNTKLQRDLTLRTRVARRFSMKEVAELLSVDVTYLARISNEEEAFPDGEKIGRERTFSPSEIMLIRSIIGSNKGARRQHLHWRKPGDPVKVVTFGAQKGGTGKSLSAAHFAQYINLFYGLRVGVIDADPQATVSLYFADEALPLFQPDTPTLADFMGVDDPGAETLNTPTPKELNAIWQKTPWPGIKLIPGGANIQNGDISLFFLSRQSQIPVYRILKEAIARWDSENGAKTSAADLRKKDGSFDHATYMNALEETVDVIVIDQQPSLTLMQLNGLIAADTVVIPQTMKGFDLATLSTYVSNIGEYLEFIMGFEADIEVGSGAHVVLPTIVQEQNNQDTDQILDLYRRAPREILQVWYNRSDAIANASEEYKSIYEYLPPKSRRTSARAFMANANAVNDALVQRVWPELPKRGFADAFIKDRWS</sequence>
<dbReference type="EMBL" id="MLCB01000165">
    <property type="protein sequence ID" value="OJI92838.1"/>
    <property type="molecule type" value="Genomic_DNA"/>
</dbReference>
<dbReference type="InterPro" id="IPR050678">
    <property type="entry name" value="DNA_Partitioning_ATPase"/>
</dbReference>
<dbReference type="PANTHER" id="PTHR13696:SF52">
    <property type="entry name" value="PARA FAMILY PROTEIN CT_582"/>
    <property type="match status" value="1"/>
</dbReference>
<dbReference type="InterPro" id="IPR027417">
    <property type="entry name" value="P-loop_NTPase"/>
</dbReference>
<dbReference type="RefSeq" id="WP_084649712.1">
    <property type="nucleotide sequence ID" value="NZ_MLCB01000165.1"/>
</dbReference>
<name>A0A1L9NU58_9RHOB</name>